<feature type="chain" id="PRO_5046880451" evidence="1">
    <location>
        <begin position="25"/>
        <end position="644"/>
    </location>
</feature>
<protein>
    <submittedName>
        <fullName evidence="2">Uncharacterized protein</fullName>
    </submittedName>
</protein>
<name>A0ABY7GGV2_9GAMM</name>
<proteinExistence type="predicted"/>
<dbReference type="Proteomes" id="UP001162780">
    <property type="component" value="Chromosome"/>
</dbReference>
<gene>
    <name evidence="2" type="ORF">NM686_016950</name>
</gene>
<dbReference type="EMBL" id="CP113517">
    <property type="protein sequence ID" value="WAR44044.1"/>
    <property type="molecule type" value="Genomic_DNA"/>
</dbReference>
<feature type="signal peptide" evidence="1">
    <location>
        <begin position="1"/>
        <end position="24"/>
    </location>
</feature>
<reference evidence="2" key="1">
    <citation type="submission" date="2022-11" db="EMBL/GenBank/DDBJ databases">
        <title>Methylomonas rapida sp. nov., Carotenoid-Producing Obligate Methanotrophs with High Growth Characteristics and Biotechnological Potential.</title>
        <authorList>
            <person name="Tikhonova E.N."/>
            <person name="Suleimanov R.Z."/>
            <person name="Miroshnikov K."/>
            <person name="Oshkin I.Y."/>
            <person name="Belova S.E."/>
            <person name="Danilova O.V."/>
            <person name="Ashikhmin A."/>
            <person name="Konopkin A."/>
            <person name="But S.Y."/>
            <person name="Khmelenina V.N."/>
            <person name="Kuznetsov N."/>
            <person name="Pimenov N.V."/>
            <person name="Dedysh S.N."/>
        </authorList>
    </citation>
    <scope>NUCLEOTIDE SEQUENCE</scope>
    <source>
        <strain evidence="2">MP1</strain>
    </source>
</reference>
<organism evidence="2 3">
    <name type="scientific">Methylomonas rapida</name>
    <dbReference type="NCBI Taxonomy" id="2963939"/>
    <lineage>
        <taxon>Bacteria</taxon>
        <taxon>Pseudomonadati</taxon>
        <taxon>Pseudomonadota</taxon>
        <taxon>Gammaproteobacteria</taxon>
        <taxon>Methylococcales</taxon>
        <taxon>Methylococcaceae</taxon>
        <taxon>Methylomonas</taxon>
    </lineage>
</organism>
<dbReference type="RefSeq" id="WP_255189031.1">
    <property type="nucleotide sequence ID" value="NZ_CP113517.1"/>
</dbReference>
<keyword evidence="1" id="KW-0732">Signal</keyword>
<evidence type="ECO:0000313" key="2">
    <source>
        <dbReference type="EMBL" id="WAR44044.1"/>
    </source>
</evidence>
<sequence>MLTRRLTRLILAGLALCCPWLGQARDFEFLYVDANEGQASGGHSAIKFADAVFHFQHVEPGLLRLFRSDFSAFRFAYGYQENRTIAGHRITVDEAVFDSLHDAFKRRLLLQNQQFAWLKALQDDYRLLSDLNQPAQKHVALKALGYFVEDYRLGQEKPVQTGQSLELAALKRNILAEYGDNFLQQKRQRVLAQLIALKPSASDTAPAIDEDRFGPDGYSFAQHYKNQLLNLAALDILEWSLSPRAGTLLTTPIAELRLHEPAIIALTGFKQTLAMDLLKLIQSEREDWGYPLLVGMARLHALQQSIDSGQWVILDRFVNDPHDDRTVRIDADTLPSMRQYASNNLIRASEALATTNTLAERDYNDLEIKAGIAVKMANAGNEQTLLLPPIDETPSLEAHADLVALPLSGNELESHQRSSDTRFVAYKAQLQSMYAYQLLRRNCVTEIFRVIHASLDKNFALPSASGPVESTAQISKRLLGGYIDAEALTVIPFAAFDRVGSQYRVQNSYRLPSYRELAIEHRYQTEADMLVDLSESNVMTSSIYRGNKNDAAFLFFTQDAVWPRPLLGTVNLSVALGQTLYGLLALPWDSGQNLQQSLKGIVVSVPELFFFNIRKGSFPRLLPTDASRDGVIGTSQAQSLAGKN</sequence>
<accession>A0ABY7GGV2</accession>
<evidence type="ECO:0000313" key="3">
    <source>
        <dbReference type="Proteomes" id="UP001162780"/>
    </source>
</evidence>
<evidence type="ECO:0000256" key="1">
    <source>
        <dbReference type="SAM" id="SignalP"/>
    </source>
</evidence>
<keyword evidence="3" id="KW-1185">Reference proteome</keyword>